<evidence type="ECO:0000256" key="2">
    <source>
        <dbReference type="ARBA" id="ARBA00012438"/>
    </source>
</evidence>
<dbReference type="Proteomes" id="UP000241848">
    <property type="component" value="Unassembled WGS sequence"/>
</dbReference>
<protein>
    <recommendedName>
        <fullName evidence="2">histidine kinase</fullName>
        <ecNumber evidence="2">2.7.13.3</ecNumber>
    </recommendedName>
</protein>
<evidence type="ECO:0000259" key="9">
    <source>
        <dbReference type="PROSITE" id="PS50109"/>
    </source>
</evidence>
<keyword evidence="7" id="KW-0067">ATP-binding</keyword>
<organism evidence="10 11">
    <name type="scientific">Sulfobacillus acidophilus</name>
    <dbReference type="NCBI Taxonomy" id="53633"/>
    <lineage>
        <taxon>Bacteria</taxon>
        <taxon>Bacillati</taxon>
        <taxon>Bacillota</taxon>
        <taxon>Clostridia</taxon>
        <taxon>Eubacteriales</taxon>
        <taxon>Clostridiales Family XVII. Incertae Sedis</taxon>
        <taxon>Sulfobacillus</taxon>
    </lineage>
</organism>
<dbReference type="SUPFAM" id="SSF55874">
    <property type="entry name" value="ATPase domain of HSP90 chaperone/DNA topoisomerase II/histidine kinase"/>
    <property type="match status" value="1"/>
</dbReference>
<proteinExistence type="predicted"/>
<feature type="domain" description="Histidine kinase" evidence="9">
    <location>
        <begin position="87"/>
        <end position="290"/>
    </location>
</feature>
<accession>A0A2T2WK57</accession>
<evidence type="ECO:0000313" key="10">
    <source>
        <dbReference type="EMBL" id="PSR22628.1"/>
    </source>
</evidence>
<keyword evidence="6" id="KW-0418">Kinase</keyword>
<dbReference type="GO" id="GO:0000155">
    <property type="term" value="F:phosphorelay sensor kinase activity"/>
    <property type="evidence" value="ECO:0007669"/>
    <property type="project" value="InterPro"/>
</dbReference>
<dbReference type="PANTHER" id="PTHR43065:SF10">
    <property type="entry name" value="PEROXIDE STRESS-ACTIVATED HISTIDINE KINASE MAK3"/>
    <property type="match status" value="1"/>
</dbReference>
<dbReference type="EMBL" id="PXYV01000014">
    <property type="protein sequence ID" value="PSR22628.1"/>
    <property type="molecule type" value="Genomic_DNA"/>
</dbReference>
<dbReference type="AlphaFoldDB" id="A0A2T2WK57"/>
<name>A0A2T2WK57_9FIRM</name>
<keyword evidence="8" id="KW-0902">Two-component regulatory system</keyword>
<dbReference type="InterPro" id="IPR003594">
    <property type="entry name" value="HATPase_dom"/>
</dbReference>
<evidence type="ECO:0000256" key="8">
    <source>
        <dbReference type="ARBA" id="ARBA00023012"/>
    </source>
</evidence>
<comment type="catalytic activity">
    <reaction evidence="1">
        <text>ATP + protein L-histidine = ADP + protein N-phospho-L-histidine.</text>
        <dbReference type="EC" id="2.7.13.3"/>
    </reaction>
</comment>
<dbReference type="PANTHER" id="PTHR43065">
    <property type="entry name" value="SENSOR HISTIDINE KINASE"/>
    <property type="match status" value="1"/>
</dbReference>
<reference evidence="10 11" key="1">
    <citation type="journal article" date="2014" name="BMC Genomics">
        <title>Comparison of environmental and isolate Sulfobacillus genomes reveals diverse carbon, sulfur, nitrogen, and hydrogen metabolisms.</title>
        <authorList>
            <person name="Justice N.B."/>
            <person name="Norman A."/>
            <person name="Brown C.T."/>
            <person name="Singh A."/>
            <person name="Thomas B.C."/>
            <person name="Banfield J.F."/>
        </authorList>
    </citation>
    <scope>NUCLEOTIDE SEQUENCE [LARGE SCALE GENOMIC DNA]</scope>
    <source>
        <strain evidence="10">AMDSBA3</strain>
    </source>
</reference>
<keyword evidence="4" id="KW-0808">Transferase</keyword>
<evidence type="ECO:0000313" key="11">
    <source>
        <dbReference type="Proteomes" id="UP000241848"/>
    </source>
</evidence>
<sequence>MGCQGVWVLDPAGEIVVSEVNTTAEMAATLSQRAREAFANGITVVNFASGPHGWIKLLPVRAPHCSGVVAVLEDHQDEVQWRLEVESIAHDINNLLAVTQGHLELLQSSPQGKSASLTEALWMLERAVGLVRRFTEVSLPRSRMPLTMPTEDVVDTLVHVSAFLNTGRFPIEWGVQTKVPPIAVASVDFVEIFHNILQNAADAMPDGGPITIQIRVLEDTVVISVRDFGPGISPNLREDIFKPYFTTKQVGRGLGLYRTRQLVETYHGRIDVVSAPDDGATFVVTLPRASTRESSVALGHSGG</sequence>
<dbReference type="CDD" id="cd00082">
    <property type="entry name" value="HisKA"/>
    <property type="match status" value="1"/>
</dbReference>
<evidence type="ECO:0000256" key="5">
    <source>
        <dbReference type="ARBA" id="ARBA00022741"/>
    </source>
</evidence>
<dbReference type="Gene3D" id="3.30.565.10">
    <property type="entry name" value="Histidine kinase-like ATPase, C-terminal domain"/>
    <property type="match status" value="1"/>
</dbReference>
<evidence type="ECO:0000256" key="6">
    <source>
        <dbReference type="ARBA" id="ARBA00022777"/>
    </source>
</evidence>
<evidence type="ECO:0000256" key="7">
    <source>
        <dbReference type="ARBA" id="ARBA00022840"/>
    </source>
</evidence>
<dbReference type="SMART" id="SM00387">
    <property type="entry name" value="HATPase_c"/>
    <property type="match status" value="1"/>
</dbReference>
<dbReference type="EC" id="2.7.13.3" evidence="2"/>
<dbReference type="InterPro" id="IPR036890">
    <property type="entry name" value="HATPase_C_sf"/>
</dbReference>
<evidence type="ECO:0000256" key="1">
    <source>
        <dbReference type="ARBA" id="ARBA00000085"/>
    </source>
</evidence>
<evidence type="ECO:0000256" key="4">
    <source>
        <dbReference type="ARBA" id="ARBA00022679"/>
    </source>
</evidence>
<dbReference type="InterPro" id="IPR005467">
    <property type="entry name" value="His_kinase_dom"/>
</dbReference>
<gene>
    <name evidence="10" type="ORF">C7B45_06135</name>
</gene>
<dbReference type="PRINTS" id="PR00344">
    <property type="entry name" value="BCTRLSENSOR"/>
</dbReference>
<dbReference type="Pfam" id="PF02518">
    <property type="entry name" value="HATPase_c"/>
    <property type="match status" value="1"/>
</dbReference>
<keyword evidence="5" id="KW-0547">Nucleotide-binding</keyword>
<keyword evidence="3" id="KW-0597">Phosphoprotein</keyword>
<dbReference type="PROSITE" id="PS50109">
    <property type="entry name" value="HIS_KIN"/>
    <property type="match status" value="1"/>
</dbReference>
<dbReference type="GO" id="GO:0005524">
    <property type="term" value="F:ATP binding"/>
    <property type="evidence" value="ECO:0007669"/>
    <property type="project" value="UniProtKB-KW"/>
</dbReference>
<comment type="caution">
    <text evidence="10">The sequence shown here is derived from an EMBL/GenBank/DDBJ whole genome shotgun (WGS) entry which is preliminary data.</text>
</comment>
<evidence type="ECO:0000256" key="3">
    <source>
        <dbReference type="ARBA" id="ARBA00022553"/>
    </source>
</evidence>
<dbReference type="InterPro" id="IPR003661">
    <property type="entry name" value="HisK_dim/P_dom"/>
</dbReference>
<dbReference type="InterPro" id="IPR004358">
    <property type="entry name" value="Sig_transdc_His_kin-like_C"/>
</dbReference>